<comment type="caution">
    <text evidence="2">The sequence shown here is derived from an EMBL/GenBank/DDBJ whole genome shotgun (WGS) entry which is preliminary data.</text>
</comment>
<reference evidence="2" key="1">
    <citation type="submission" date="2021-03" db="EMBL/GenBank/DDBJ databases">
        <title>Proteiniclasticum marinus sp. nov., isolated from tidal flat sediment.</title>
        <authorList>
            <person name="Namirimu T."/>
            <person name="Yang J.-A."/>
            <person name="Yang S.-H."/>
            <person name="Kim Y.-J."/>
            <person name="Kwon K.K."/>
        </authorList>
    </citation>
    <scope>NUCLEOTIDE SEQUENCE</scope>
    <source>
        <strain evidence="2">SCR006</strain>
    </source>
</reference>
<accession>A0A939H547</accession>
<evidence type="ECO:0000313" key="3">
    <source>
        <dbReference type="Proteomes" id="UP000664218"/>
    </source>
</evidence>
<evidence type="ECO:0000259" key="1">
    <source>
        <dbReference type="PROSITE" id="PS51750"/>
    </source>
</evidence>
<keyword evidence="3" id="KW-1185">Reference proteome</keyword>
<dbReference type="Proteomes" id="UP000664218">
    <property type="component" value="Unassembled WGS sequence"/>
</dbReference>
<protein>
    <recommendedName>
        <fullName evidence="1">Bro-N domain-containing protein</fullName>
    </recommendedName>
</protein>
<dbReference type="EMBL" id="JAFNJU010000003">
    <property type="protein sequence ID" value="MBO1264339.1"/>
    <property type="molecule type" value="Genomic_DNA"/>
</dbReference>
<dbReference type="SMART" id="SM01040">
    <property type="entry name" value="Bro-N"/>
    <property type="match status" value="1"/>
</dbReference>
<name>A0A939H547_9CLOT</name>
<dbReference type="RefSeq" id="WP_207598857.1">
    <property type="nucleotide sequence ID" value="NZ_JAFNJU010000003.1"/>
</dbReference>
<dbReference type="AlphaFoldDB" id="A0A939H547"/>
<dbReference type="InterPro" id="IPR003497">
    <property type="entry name" value="BRO_N_domain"/>
</dbReference>
<feature type="domain" description="Bro-N" evidence="1">
    <location>
        <begin position="1"/>
        <end position="104"/>
    </location>
</feature>
<dbReference type="PROSITE" id="PS51750">
    <property type="entry name" value="BRO_N"/>
    <property type="match status" value="1"/>
</dbReference>
<sequence length="254" mass="29008">MNQLQIFKNDAFEVRATLEDGTVLFDAETVARCLGFTEKKNDVEYVMWRRVNSHLKNVSADVSKGDMIPEPMVYKLAFKASNETAEKFQDWLAIEVIPQIRKTGSYMPDASALSPELKLMNAIVQQMNQDALSRLRLEGEMKETKAEILEIREVVEIKPFENWRDDTNKIINKICRKTGDYQDTRKKIYEALDRRAGTKVNQRLDNMRARAILAGTSRSKADSLGILDVIAEDKKLIEIYTAIVKEMAIKKGVS</sequence>
<gene>
    <name evidence="2" type="ORF">J3A84_04700</name>
</gene>
<proteinExistence type="predicted"/>
<organism evidence="2 3">
    <name type="scientific">Proteiniclasticum aestuarii</name>
    <dbReference type="NCBI Taxonomy" id="2817862"/>
    <lineage>
        <taxon>Bacteria</taxon>
        <taxon>Bacillati</taxon>
        <taxon>Bacillota</taxon>
        <taxon>Clostridia</taxon>
        <taxon>Eubacteriales</taxon>
        <taxon>Clostridiaceae</taxon>
        <taxon>Proteiniclasticum</taxon>
    </lineage>
</organism>
<evidence type="ECO:0000313" key="2">
    <source>
        <dbReference type="EMBL" id="MBO1264339.1"/>
    </source>
</evidence>
<dbReference type="Pfam" id="PF02498">
    <property type="entry name" value="Bro-N"/>
    <property type="match status" value="1"/>
</dbReference>